<dbReference type="RefSeq" id="WP_219500329.1">
    <property type="nucleotide sequence ID" value="NZ_JAHXDN010000002.1"/>
</dbReference>
<organism evidence="3 4">
    <name type="scientific">Roseobacter insulae</name>
    <dbReference type="NCBI Taxonomy" id="2859783"/>
    <lineage>
        <taxon>Bacteria</taxon>
        <taxon>Pseudomonadati</taxon>
        <taxon>Pseudomonadota</taxon>
        <taxon>Alphaproteobacteria</taxon>
        <taxon>Rhodobacterales</taxon>
        <taxon>Roseobacteraceae</taxon>
        <taxon>Roseobacter</taxon>
    </lineage>
</organism>
<evidence type="ECO:0000259" key="2">
    <source>
        <dbReference type="Pfam" id="PF00248"/>
    </source>
</evidence>
<evidence type="ECO:0000256" key="1">
    <source>
        <dbReference type="ARBA" id="ARBA00023002"/>
    </source>
</evidence>
<dbReference type="GO" id="GO:0016491">
    <property type="term" value="F:oxidoreductase activity"/>
    <property type="evidence" value="ECO:0007669"/>
    <property type="project" value="UniProtKB-KW"/>
</dbReference>
<dbReference type="EMBL" id="JAHXDN010000002">
    <property type="protein sequence ID" value="MBW4707447.1"/>
    <property type="molecule type" value="Genomic_DNA"/>
</dbReference>
<evidence type="ECO:0000313" key="4">
    <source>
        <dbReference type="Proteomes" id="UP001138661"/>
    </source>
</evidence>
<comment type="caution">
    <text evidence="3">The sequence shown here is derived from an EMBL/GenBank/DDBJ whole genome shotgun (WGS) entry which is preliminary data.</text>
</comment>
<evidence type="ECO:0000313" key="3">
    <source>
        <dbReference type="EMBL" id="MBW4707447.1"/>
    </source>
</evidence>
<gene>
    <name evidence="3" type="ORF">KX928_06575</name>
</gene>
<name>A0A9X1FU53_9RHOB</name>
<proteinExistence type="predicted"/>
<accession>A0A9X1FU53</accession>
<feature type="domain" description="NADP-dependent oxidoreductase" evidence="2">
    <location>
        <begin position="15"/>
        <end position="307"/>
    </location>
</feature>
<dbReference type="PANTHER" id="PTHR43625">
    <property type="entry name" value="AFLATOXIN B1 ALDEHYDE REDUCTASE"/>
    <property type="match status" value="1"/>
</dbReference>
<dbReference type="InterPro" id="IPR023210">
    <property type="entry name" value="NADP_OxRdtase_dom"/>
</dbReference>
<dbReference type="PANTHER" id="PTHR43625:SF40">
    <property type="entry name" value="ALDO-KETO REDUCTASE YAKC [NADP(+)]"/>
    <property type="match status" value="1"/>
</dbReference>
<dbReference type="Proteomes" id="UP001138661">
    <property type="component" value="Unassembled WGS sequence"/>
</dbReference>
<keyword evidence="4" id="KW-1185">Reference proteome</keyword>
<dbReference type="InterPro" id="IPR050791">
    <property type="entry name" value="Aldo-Keto_reductase"/>
</dbReference>
<dbReference type="AlphaFoldDB" id="A0A9X1FU53"/>
<dbReference type="Pfam" id="PF00248">
    <property type="entry name" value="Aldo_ket_red"/>
    <property type="match status" value="1"/>
</dbReference>
<sequence length="330" mass="35881">MKQRQIRQDGKLVSEIGLGCWSFGGSYGPTTEKEAHRTLAAALDLGVDFLDTANVYGMGVSEKIIGSFLKGDTSRFTIATKAAIWRDPDTGKRGFNNKADYLRDELEKSLTRLGTDHVDLYYIHRRDQEVEVEDLMETLLGLKAEGKIGGIGFSEISPATLRRAVAVGSVDAVQSEYSLWTRQPELGMIQTCAELGVAFVPFSPLGRGVFAPVPPDPATFEDGHFRKGTPRFSEPNFTYNLQKISEFKALAADLNVSPITLAVAWCLAGGPHLIPIPGTRTAGHLAECAAGSAFPMTSEIMGKIEGVLPVGWAHGDRYTHDQWVGVEGYC</sequence>
<protein>
    <submittedName>
        <fullName evidence="3">Aldo/keto reductase</fullName>
    </submittedName>
</protein>
<dbReference type="GO" id="GO:0005737">
    <property type="term" value="C:cytoplasm"/>
    <property type="evidence" value="ECO:0007669"/>
    <property type="project" value="TreeGrafter"/>
</dbReference>
<reference evidence="3" key="1">
    <citation type="submission" date="2021-07" db="EMBL/GenBank/DDBJ databases">
        <title>Roseobacter insulae sp. nov., isolated from a tidal flat.</title>
        <authorList>
            <person name="Park S."/>
            <person name="Yoon J.-H."/>
        </authorList>
    </citation>
    <scope>NUCLEOTIDE SEQUENCE</scope>
    <source>
        <strain evidence="3">YSTF-M11</strain>
    </source>
</reference>
<keyword evidence="1" id="KW-0560">Oxidoreductase</keyword>